<organism evidence="7">
    <name type="scientific">Chaetoceros debilis</name>
    <dbReference type="NCBI Taxonomy" id="122233"/>
    <lineage>
        <taxon>Eukaryota</taxon>
        <taxon>Sar</taxon>
        <taxon>Stramenopiles</taxon>
        <taxon>Ochrophyta</taxon>
        <taxon>Bacillariophyta</taxon>
        <taxon>Coscinodiscophyceae</taxon>
        <taxon>Chaetocerotophycidae</taxon>
        <taxon>Chaetocerotales</taxon>
        <taxon>Chaetocerotaceae</taxon>
        <taxon>Chaetoceros</taxon>
    </lineage>
</organism>
<evidence type="ECO:0000256" key="5">
    <source>
        <dbReference type="SAM" id="SignalP"/>
    </source>
</evidence>
<feature type="compositionally biased region" description="Basic residues" evidence="4">
    <location>
        <begin position="117"/>
        <end position="131"/>
    </location>
</feature>
<dbReference type="InterPro" id="IPR052941">
    <property type="entry name" value="StomDev_PlantInt_Reg"/>
</dbReference>
<name>A0A7S3PYY3_9STRA</name>
<keyword evidence="5" id="KW-0732">Signal</keyword>
<dbReference type="Gene3D" id="3.80.10.10">
    <property type="entry name" value="Ribonuclease Inhibitor"/>
    <property type="match status" value="4"/>
</dbReference>
<dbReference type="InterPro" id="IPR001611">
    <property type="entry name" value="Leu-rich_rpt"/>
</dbReference>
<dbReference type="PANTHER" id="PTHR48004">
    <property type="entry name" value="OS01G0149700 PROTEIN"/>
    <property type="match status" value="1"/>
</dbReference>
<feature type="compositionally biased region" description="Basic residues" evidence="4">
    <location>
        <begin position="51"/>
        <end position="68"/>
    </location>
</feature>
<sequence length="616" mass="65898">MKKTLLFLTLIYVCIGIGSSIERNLSQQKLRSEHHAITQRSLHGKGSSKTPKSKSSKSSKTPKSKGGKGGKGGKGSSKAPKASKANKRGKGGKGGTNASSSKSPKSSKTPKSSKSPKSTKYHGGKGGKGGKGHNAPTPSPDGGNGKPTVDCTGNLRSIVEAIFGNISSGTYQEDALVWLQSDLKDNVVKCNDSSYITQRYALATLHYSTGGSNWINTNGWLGRGDECDSWFGVICDDNNQVTKLALPTNNLTGILPEELFAGITTFTSIEIFSNNLSGGIPSGIGNSPLRVLDIEKNNFSGNLFIEEIFDLSGSLEELFASFNGFTGSIPSRISKFENLKSLWLARNEFSGAIPTQIGALSSMERLYLYGNKFDGQIPTEIGNLSKLRKLHLYSNTNMSGPIPASIGNLGKLEDLELDTMGLTGNIPDSIQNLSELKTIRAFENDLTGAIPAEIRKLKKLVTVELHNNSLNGDIPDLSESTNLKRLDLSSNELNGQLDAKLFEMPNLRLLYLFENKLIGGIPVNFGGSTSLRDIYLYDNLLTGEIPDVIDPSLSNLEELIVSQNKIGGVVPSGICGLRSTNLDTLRVDCTPLSGQPPQVVCAQNCCTSCRIGKGAA</sequence>
<evidence type="ECO:0000256" key="4">
    <source>
        <dbReference type="SAM" id="MobiDB-lite"/>
    </source>
</evidence>
<reference evidence="7" key="1">
    <citation type="submission" date="2021-01" db="EMBL/GenBank/DDBJ databases">
        <authorList>
            <person name="Corre E."/>
            <person name="Pelletier E."/>
            <person name="Niang G."/>
            <person name="Scheremetjew M."/>
            <person name="Finn R."/>
            <person name="Kale V."/>
            <person name="Holt S."/>
            <person name="Cochrane G."/>
            <person name="Meng A."/>
            <person name="Brown T."/>
            <person name="Cohen L."/>
        </authorList>
    </citation>
    <scope>NUCLEOTIDE SEQUENCE</scope>
    <source>
        <strain evidence="7">MM31A-1</strain>
    </source>
</reference>
<proteinExistence type="predicted"/>
<feature type="domain" description="Disease resistance R13L4/SHOC-2-like LRR" evidence="6">
    <location>
        <begin position="332"/>
        <end position="492"/>
    </location>
</feature>
<evidence type="ECO:0000256" key="1">
    <source>
        <dbReference type="ARBA" id="ARBA00022614"/>
    </source>
</evidence>
<dbReference type="SUPFAM" id="SSF52058">
    <property type="entry name" value="L domain-like"/>
    <property type="match status" value="1"/>
</dbReference>
<feature type="chain" id="PRO_5030540105" description="Disease resistance R13L4/SHOC-2-like LRR domain-containing protein" evidence="5">
    <location>
        <begin position="21"/>
        <end position="616"/>
    </location>
</feature>
<feature type="region of interest" description="Disordered" evidence="4">
    <location>
        <begin position="32"/>
        <end position="149"/>
    </location>
</feature>
<feature type="signal peptide" evidence="5">
    <location>
        <begin position="1"/>
        <end position="20"/>
    </location>
</feature>
<keyword evidence="3" id="KW-0472">Membrane</keyword>
<evidence type="ECO:0000259" key="6">
    <source>
        <dbReference type="Pfam" id="PF23598"/>
    </source>
</evidence>
<gene>
    <name evidence="7" type="ORF">CDEB00056_LOCUS4782</name>
</gene>
<dbReference type="InterPro" id="IPR055414">
    <property type="entry name" value="LRR_R13L4/SHOC2-like"/>
</dbReference>
<evidence type="ECO:0000256" key="2">
    <source>
        <dbReference type="ARBA" id="ARBA00022737"/>
    </source>
</evidence>
<dbReference type="AlphaFoldDB" id="A0A7S3PYY3"/>
<dbReference type="PANTHER" id="PTHR48004:SF58">
    <property type="entry name" value="OS01G0162200 PROTEIN"/>
    <property type="match status" value="1"/>
</dbReference>
<dbReference type="InterPro" id="IPR032675">
    <property type="entry name" value="LRR_dom_sf"/>
</dbReference>
<protein>
    <recommendedName>
        <fullName evidence="6">Disease resistance R13L4/SHOC-2-like LRR domain-containing protein</fullName>
    </recommendedName>
</protein>
<keyword evidence="1" id="KW-0433">Leucine-rich repeat</keyword>
<dbReference type="FunFam" id="3.80.10.10:FF:000095">
    <property type="entry name" value="LRR receptor-like serine/threonine-protein kinase GSO1"/>
    <property type="match status" value="1"/>
</dbReference>
<keyword evidence="2" id="KW-0677">Repeat</keyword>
<evidence type="ECO:0000313" key="7">
    <source>
        <dbReference type="EMBL" id="CAE0459941.1"/>
    </source>
</evidence>
<accession>A0A7S3PYY3</accession>
<dbReference type="Pfam" id="PF23598">
    <property type="entry name" value="LRR_14"/>
    <property type="match status" value="1"/>
</dbReference>
<feature type="compositionally biased region" description="Low complexity" evidence="4">
    <location>
        <begin position="96"/>
        <end position="116"/>
    </location>
</feature>
<evidence type="ECO:0000256" key="3">
    <source>
        <dbReference type="ARBA" id="ARBA00023136"/>
    </source>
</evidence>
<dbReference type="Pfam" id="PF00560">
    <property type="entry name" value="LRR_1"/>
    <property type="match status" value="1"/>
</dbReference>
<dbReference type="EMBL" id="HBIO01006523">
    <property type="protein sequence ID" value="CAE0459941.1"/>
    <property type="molecule type" value="Transcribed_RNA"/>
</dbReference>